<accession>A0A811RV84</accession>
<evidence type="ECO:0000313" key="3">
    <source>
        <dbReference type="Proteomes" id="UP000604825"/>
    </source>
</evidence>
<gene>
    <name evidence="2" type="ORF">NCGR_LOCUS56951</name>
</gene>
<dbReference type="AlphaFoldDB" id="A0A811RV84"/>
<dbReference type="EMBL" id="CAJGYO010000017">
    <property type="protein sequence ID" value="CAD6332853.1"/>
    <property type="molecule type" value="Genomic_DNA"/>
</dbReference>
<evidence type="ECO:0000313" key="2">
    <source>
        <dbReference type="EMBL" id="CAD6332853.1"/>
    </source>
</evidence>
<evidence type="ECO:0000256" key="1">
    <source>
        <dbReference type="SAM" id="MobiDB-lite"/>
    </source>
</evidence>
<name>A0A811RV84_9POAL</name>
<feature type="compositionally biased region" description="Basic and acidic residues" evidence="1">
    <location>
        <begin position="38"/>
        <end position="57"/>
    </location>
</feature>
<proteinExistence type="predicted"/>
<reference evidence="2" key="1">
    <citation type="submission" date="2020-10" db="EMBL/GenBank/DDBJ databases">
        <authorList>
            <person name="Han B."/>
            <person name="Lu T."/>
            <person name="Zhao Q."/>
            <person name="Huang X."/>
            <person name="Zhao Y."/>
        </authorList>
    </citation>
    <scope>NUCLEOTIDE SEQUENCE</scope>
</reference>
<organism evidence="2 3">
    <name type="scientific">Miscanthus lutarioriparius</name>
    <dbReference type="NCBI Taxonomy" id="422564"/>
    <lineage>
        <taxon>Eukaryota</taxon>
        <taxon>Viridiplantae</taxon>
        <taxon>Streptophyta</taxon>
        <taxon>Embryophyta</taxon>
        <taxon>Tracheophyta</taxon>
        <taxon>Spermatophyta</taxon>
        <taxon>Magnoliopsida</taxon>
        <taxon>Liliopsida</taxon>
        <taxon>Poales</taxon>
        <taxon>Poaceae</taxon>
        <taxon>PACMAD clade</taxon>
        <taxon>Panicoideae</taxon>
        <taxon>Andropogonodae</taxon>
        <taxon>Andropogoneae</taxon>
        <taxon>Saccharinae</taxon>
        <taxon>Miscanthus</taxon>
    </lineage>
</organism>
<sequence>MAYETSIDDEGMGITDTEESNTNAKEYIDGIPVTVESPAKDAVAEHHAPTSHHRDSLTMEGDESREAEEEPKRDPTIFSP</sequence>
<comment type="caution">
    <text evidence="2">The sequence shown here is derived from an EMBL/GenBank/DDBJ whole genome shotgun (WGS) entry which is preliminary data.</text>
</comment>
<protein>
    <submittedName>
        <fullName evidence="2">Uncharacterized protein</fullName>
    </submittedName>
</protein>
<feature type="compositionally biased region" description="Basic and acidic residues" evidence="1">
    <location>
        <begin position="70"/>
        <end position="80"/>
    </location>
</feature>
<feature type="compositionally biased region" description="Acidic residues" evidence="1">
    <location>
        <begin position="1"/>
        <end position="19"/>
    </location>
</feature>
<keyword evidence="3" id="KW-1185">Reference proteome</keyword>
<dbReference type="Proteomes" id="UP000604825">
    <property type="component" value="Unassembled WGS sequence"/>
</dbReference>
<feature type="region of interest" description="Disordered" evidence="1">
    <location>
        <begin position="1"/>
        <end position="80"/>
    </location>
</feature>
<feature type="compositionally biased region" description="Acidic residues" evidence="1">
    <location>
        <begin position="60"/>
        <end position="69"/>
    </location>
</feature>